<sequence length="323" mass="34233">MPSADVRWPMPLTRLNPWYPGQMGVAGTDTETGLRMNCTGTIFYVDPNYPGVSDARDGTNPTDPLLTVATALTKCQPYRGDVIAVMANAFWIHADQTLGYATPIREEVVVTVPGVSIVGVFPSGSPGVPWYTTTAAGAGTCITIVAMDVLVEGFAFCGGNLGGTGIRVDWSGGGVNYGDNATIRNCFFNEDIDNGIVLDFSYYTRILNNWFDGCDMNGIYHDSVTDPGPAYCEVAHNWFRECGTAIDASFDHSNIHHNMIADSGLAAGAGIDTAAGSLNLVHQNVLPCPLGAGAGQYGTFCDAPASDMWVQNYCTDGPTTGNP</sequence>
<name>A0A6M3LXE0_9ZZZZ</name>
<dbReference type="InterPro" id="IPR007742">
    <property type="entry name" value="NosD_dom"/>
</dbReference>
<dbReference type="AlphaFoldDB" id="A0A6M3LXE0"/>
<evidence type="ECO:0000259" key="1">
    <source>
        <dbReference type="Pfam" id="PF05048"/>
    </source>
</evidence>
<proteinExistence type="predicted"/>
<dbReference type="InterPro" id="IPR012334">
    <property type="entry name" value="Pectin_lyas_fold"/>
</dbReference>
<protein>
    <submittedName>
        <fullName evidence="2">Putative pectate lyase</fullName>
    </submittedName>
</protein>
<dbReference type="GO" id="GO:0016829">
    <property type="term" value="F:lyase activity"/>
    <property type="evidence" value="ECO:0007669"/>
    <property type="project" value="UniProtKB-KW"/>
</dbReference>
<feature type="domain" description="Periplasmic copper-binding protein NosD beta helix" evidence="1">
    <location>
        <begin position="175"/>
        <end position="286"/>
    </location>
</feature>
<gene>
    <name evidence="2" type="ORF">MM171A01991_0002</name>
</gene>
<keyword evidence="2" id="KW-0456">Lyase</keyword>
<dbReference type="SUPFAM" id="SSF51126">
    <property type="entry name" value="Pectin lyase-like"/>
    <property type="match status" value="1"/>
</dbReference>
<evidence type="ECO:0000313" key="2">
    <source>
        <dbReference type="EMBL" id="QJA98294.1"/>
    </source>
</evidence>
<accession>A0A6M3LXE0</accession>
<dbReference type="EMBL" id="MT143569">
    <property type="protein sequence ID" value="QJA98294.1"/>
    <property type="molecule type" value="Genomic_DNA"/>
</dbReference>
<dbReference type="Gene3D" id="2.160.20.10">
    <property type="entry name" value="Single-stranded right-handed beta-helix, Pectin lyase-like"/>
    <property type="match status" value="1"/>
</dbReference>
<dbReference type="InterPro" id="IPR011050">
    <property type="entry name" value="Pectin_lyase_fold/virulence"/>
</dbReference>
<dbReference type="Pfam" id="PF05048">
    <property type="entry name" value="NosD"/>
    <property type="match status" value="1"/>
</dbReference>
<reference evidence="2" key="1">
    <citation type="submission" date="2020-03" db="EMBL/GenBank/DDBJ databases">
        <title>The deep terrestrial virosphere.</title>
        <authorList>
            <person name="Holmfeldt K."/>
            <person name="Nilsson E."/>
            <person name="Simone D."/>
            <person name="Lopez-Fernandez M."/>
            <person name="Wu X."/>
            <person name="de Brujin I."/>
            <person name="Lundin D."/>
            <person name="Andersson A."/>
            <person name="Bertilsson S."/>
            <person name="Dopson M."/>
        </authorList>
    </citation>
    <scope>NUCLEOTIDE SEQUENCE</scope>
    <source>
        <strain evidence="2">MM171A01991</strain>
    </source>
</reference>
<organism evidence="2">
    <name type="scientific">viral metagenome</name>
    <dbReference type="NCBI Taxonomy" id="1070528"/>
    <lineage>
        <taxon>unclassified sequences</taxon>
        <taxon>metagenomes</taxon>
        <taxon>organismal metagenomes</taxon>
    </lineage>
</organism>